<protein>
    <submittedName>
        <fullName evidence="3">Dihydroorotase</fullName>
        <ecNumber evidence="3">3.5.2.3</ecNumber>
    </submittedName>
</protein>
<keyword evidence="3" id="KW-0378">Hydrolase</keyword>
<dbReference type="NCBIfam" id="TIGR00857">
    <property type="entry name" value="pyrC_multi"/>
    <property type="match status" value="1"/>
</dbReference>
<accession>A0A8J7J4S0</accession>
<dbReference type="GO" id="GO:0046872">
    <property type="term" value="F:metal ion binding"/>
    <property type="evidence" value="ECO:0007669"/>
    <property type="project" value="InterPro"/>
</dbReference>
<organism evidence="3 4">
    <name type="scientific">Lusitaniella coriacea LEGE 07157</name>
    <dbReference type="NCBI Taxonomy" id="945747"/>
    <lineage>
        <taxon>Bacteria</taxon>
        <taxon>Bacillati</taxon>
        <taxon>Cyanobacteriota</taxon>
        <taxon>Cyanophyceae</taxon>
        <taxon>Spirulinales</taxon>
        <taxon>Lusitaniellaceae</taxon>
        <taxon>Lusitaniella</taxon>
    </lineage>
</organism>
<keyword evidence="1" id="KW-0665">Pyrimidine biosynthesis</keyword>
<dbReference type="GO" id="GO:0004038">
    <property type="term" value="F:allantoinase activity"/>
    <property type="evidence" value="ECO:0007669"/>
    <property type="project" value="TreeGrafter"/>
</dbReference>
<proteinExistence type="predicted"/>
<evidence type="ECO:0000313" key="3">
    <source>
        <dbReference type="EMBL" id="MBE9117649.1"/>
    </source>
</evidence>
<dbReference type="Gene3D" id="3.20.20.140">
    <property type="entry name" value="Metal-dependent hydrolases"/>
    <property type="match status" value="1"/>
</dbReference>
<dbReference type="InterPro" id="IPR024403">
    <property type="entry name" value="DHOase_cat"/>
</dbReference>
<dbReference type="GO" id="GO:0006221">
    <property type="term" value="P:pyrimidine nucleotide biosynthetic process"/>
    <property type="evidence" value="ECO:0007669"/>
    <property type="project" value="UniProtKB-KW"/>
</dbReference>
<dbReference type="InterPro" id="IPR011059">
    <property type="entry name" value="Metal-dep_hydrolase_composite"/>
</dbReference>
<dbReference type="CDD" id="cd01317">
    <property type="entry name" value="DHOase_IIa"/>
    <property type="match status" value="1"/>
</dbReference>
<name>A0A8J7J4S0_9CYAN</name>
<dbReference type="AlphaFoldDB" id="A0A8J7J4S0"/>
<dbReference type="PANTHER" id="PTHR43668">
    <property type="entry name" value="ALLANTOINASE"/>
    <property type="match status" value="1"/>
</dbReference>
<dbReference type="EMBL" id="JADEWZ010000028">
    <property type="protein sequence ID" value="MBE9117649.1"/>
    <property type="molecule type" value="Genomic_DNA"/>
</dbReference>
<dbReference type="GO" id="GO:0006145">
    <property type="term" value="P:purine nucleobase catabolic process"/>
    <property type="evidence" value="ECO:0007669"/>
    <property type="project" value="TreeGrafter"/>
</dbReference>
<evidence type="ECO:0000256" key="1">
    <source>
        <dbReference type="ARBA" id="ARBA00022975"/>
    </source>
</evidence>
<comment type="caution">
    <text evidence="3">The sequence shown here is derived from an EMBL/GenBank/DDBJ whole genome shotgun (WGS) entry which is preliminary data.</text>
</comment>
<evidence type="ECO:0000313" key="4">
    <source>
        <dbReference type="Proteomes" id="UP000654482"/>
    </source>
</evidence>
<sequence>MGSELLEQVRVLDPVSGTDRVADIWIAEGKIREISPKIVDIPQETTVRDSRGLILAPGLVELYARSGEPGREERETLDSLRSAALAGGVTRIALLPDTIPPIDNPSVLERLRKKQPPNTARFYFWGAATQNLEGQQMTELAELSAAHCIGFTDGRPISNFGVLRQILEYLAPLGKPLALVATDRALRGEGVMREGVLSIRSGLPGDPAISEAAAIAALLEIIAVTHANVHLMRVSTARGVELIAEAKSRGLPITASVTWLHLLLSTEEMGSYDPNLRLDPPLGNPNDRAALIQGVREGTLDAIAIDHAPFTYAEKTVAFADAPCGAIGLELALPLLWHRFVETGEWSALTLWNRLSTAPLRCLQQPPLRCAVGESAELVLFDPHQTWNVNPQTLQSLSHNTYWLGKEIKGRAIQVWHPKNQK</sequence>
<dbReference type="SUPFAM" id="SSF51556">
    <property type="entry name" value="Metallo-dependent hydrolases"/>
    <property type="match status" value="1"/>
</dbReference>
<keyword evidence="4" id="KW-1185">Reference proteome</keyword>
<dbReference type="EC" id="3.5.2.3" evidence="3"/>
<dbReference type="PANTHER" id="PTHR43668:SF2">
    <property type="entry name" value="ALLANTOINASE"/>
    <property type="match status" value="1"/>
</dbReference>
<reference evidence="3" key="1">
    <citation type="submission" date="2020-10" db="EMBL/GenBank/DDBJ databases">
        <authorList>
            <person name="Castelo-Branco R."/>
            <person name="Eusebio N."/>
            <person name="Adriana R."/>
            <person name="Vieira A."/>
            <person name="Brugerolle De Fraissinette N."/>
            <person name="Rezende De Castro R."/>
            <person name="Schneider M.P."/>
            <person name="Vasconcelos V."/>
            <person name="Leao P.N."/>
        </authorList>
    </citation>
    <scope>NUCLEOTIDE SEQUENCE</scope>
    <source>
        <strain evidence="3">LEGE 07157</strain>
    </source>
</reference>
<dbReference type="InterPro" id="IPR032466">
    <property type="entry name" value="Metal_Hydrolase"/>
</dbReference>
<dbReference type="Pfam" id="PF12890">
    <property type="entry name" value="DHOase"/>
    <property type="match status" value="1"/>
</dbReference>
<dbReference type="Gene3D" id="2.30.40.10">
    <property type="entry name" value="Urease, subunit C, domain 1"/>
    <property type="match status" value="2"/>
</dbReference>
<dbReference type="Proteomes" id="UP000654482">
    <property type="component" value="Unassembled WGS sequence"/>
</dbReference>
<dbReference type="GO" id="GO:0005737">
    <property type="term" value="C:cytoplasm"/>
    <property type="evidence" value="ECO:0007669"/>
    <property type="project" value="TreeGrafter"/>
</dbReference>
<dbReference type="SUPFAM" id="SSF51338">
    <property type="entry name" value="Composite domain of metallo-dependent hydrolases"/>
    <property type="match status" value="1"/>
</dbReference>
<dbReference type="RefSeq" id="WP_194030738.1">
    <property type="nucleotide sequence ID" value="NZ_JADEWZ010000028.1"/>
</dbReference>
<dbReference type="InterPro" id="IPR050138">
    <property type="entry name" value="DHOase/Allantoinase_Hydrolase"/>
</dbReference>
<dbReference type="GO" id="GO:0004151">
    <property type="term" value="F:dihydroorotase activity"/>
    <property type="evidence" value="ECO:0007669"/>
    <property type="project" value="UniProtKB-EC"/>
</dbReference>
<dbReference type="InterPro" id="IPR004722">
    <property type="entry name" value="DHOase"/>
</dbReference>
<feature type="domain" description="Dihydroorotase catalytic" evidence="2">
    <location>
        <begin position="54"/>
        <end position="219"/>
    </location>
</feature>
<dbReference type="NCBIfam" id="NF005614">
    <property type="entry name" value="PRK07369.1"/>
    <property type="match status" value="1"/>
</dbReference>
<gene>
    <name evidence="3" type="ORF">IQ249_17265</name>
</gene>
<evidence type="ECO:0000259" key="2">
    <source>
        <dbReference type="Pfam" id="PF12890"/>
    </source>
</evidence>